<protein>
    <submittedName>
        <fullName evidence="2">Uncharacterized protein</fullName>
    </submittedName>
</protein>
<comment type="caution">
    <text evidence="2">The sequence shown here is derived from an EMBL/GenBank/DDBJ whole genome shotgun (WGS) entry which is preliminary data.</text>
</comment>
<dbReference type="GeneID" id="92034583"/>
<feature type="region of interest" description="Disordered" evidence="1">
    <location>
        <begin position="39"/>
        <end position="58"/>
    </location>
</feature>
<dbReference type="EMBL" id="JBBPEH010000013">
    <property type="protein sequence ID" value="KAK7530651.1"/>
    <property type="molecule type" value="Genomic_DNA"/>
</dbReference>
<evidence type="ECO:0000256" key="1">
    <source>
        <dbReference type="SAM" id="MobiDB-lite"/>
    </source>
</evidence>
<keyword evidence="3" id="KW-1185">Reference proteome</keyword>
<accession>A0ABR1L5Z3</accession>
<evidence type="ECO:0000313" key="2">
    <source>
        <dbReference type="EMBL" id="KAK7530651.1"/>
    </source>
</evidence>
<reference evidence="2 3" key="1">
    <citation type="submission" date="2024-04" db="EMBL/GenBank/DDBJ databases">
        <title>Phyllosticta paracitricarpa is synonymous to the EU quarantine fungus P. citricarpa based on phylogenomic analyses.</title>
        <authorList>
            <consortium name="Lawrence Berkeley National Laboratory"/>
            <person name="Van ingen-buijs V.A."/>
            <person name="Van westerhoven A.C."/>
            <person name="Haridas S."/>
            <person name="Skiadas P."/>
            <person name="Martin F."/>
            <person name="Groenewald J.Z."/>
            <person name="Crous P.W."/>
            <person name="Seidl M.F."/>
        </authorList>
    </citation>
    <scope>NUCLEOTIDE SEQUENCE [LARGE SCALE GENOMIC DNA]</scope>
    <source>
        <strain evidence="2 3">CPC 17464</strain>
    </source>
</reference>
<evidence type="ECO:0000313" key="3">
    <source>
        <dbReference type="Proteomes" id="UP001360953"/>
    </source>
</evidence>
<sequence>MYSTNTFKPFSDCKLRGPCSHPKPTLYILIPTNAMVLSQARPRSPSPNHQPLNINAATPSPPSFDYSYASWDDELAPGIALRDARYTQALKLARARSAWEQECQMRWCRFIRSPLPSIFPRDAAWFAASCSASRPRQTDSQWILAGSTPVIGPDGLVVTPIAAPAQGKSNAGRSSGAGSTGSDSDDGGCLFGCYNPLYPGCFKCG</sequence>
<dbReference type="Proteomes" id="UP001360953">
    <property type="component" value="Unassembled WGS sequence"/>
</dbReference>
<feature type="compositionally biased region" description="Polar residues" evidence="1">
    <location>
        <begin position="46"/>
        <end position="58"/>
    </location>
</feature>
<name>A0ABR1L5Z3_9PEZI</name>
<dbReference type="RefSeq" id="XP_066650724.1">
    <property type="nucleotide sequence ID" value="XM_066801677.1"/>
</dbReference>
<proteinExistence type="predicted"/>
<organism evidence="2 3">
    <name type="scientific">Phyllosticta citribraziliensis</name>
    <dbReference type="NCBI Taxonomy" id="989973"/>
    <lineage>
        <taxon>Eukaryota</taxon>
        <taxon>Fungi</taxon>
        <taxon>Dikarya</taxon>
        <taxon>Ascomycota</taxon>
        <taxon>Pezizomycotina</taxon>
        <taxon>Dothideomycetes</taxon>
        <taxon>Dothideomycetes incertae sedis</taxon>
        <taxon>Botryosphaeriales</taxon>
        <taxon>Phyllostictaceae</taxon>
        <taxon>Phyllosticta</taxon>
    </lineage>
</organism>
<gene>
    <name evidence="2" type="ORF">J3D65DRAFT_639069</name>
</gene>